<dbReference type="Gene3D" id="2.60.40.10">
    <property type="entry name" value="Immunoglobulins"/>
    <property type="match status" value="1"/>
</dbReference>
<dbReference type="Pfam" id="PF13385">
    <property type="entry name" value="Laminin_G_3"/>
    <property type="match status" value="1"/>
</dbReference>
<keyword evidence="4" id="KW-0119">Carbohydrate metabolism</keyword>
<comment type="caution">
    <text evidence="6">The sequence shown here is derived from an EMBL/GenBank/DDBJ whole genome shotgun (WGS) entry which is preliminary data.</text>
</comment>
<dbReference type="PROSITE" id="PS50853">
    <property type="entry name" value="FN3"/>
    <property type="match status" value="1"/>
</dbReference>
<keyword evidence="7" id="KW-1185">Reference proteome</keyword>
<dbReference type="InterPro" id="IPR013783">
    <property type="entry name" value="Ig-like_fold"/>
</dbReference>
<name>A0ABP4XSR5_9ACTN</name>
<protein>
    <submittedName>
        <fullName evidence="6">LamG domain-containing protein</fullName>
    </submittedName>
</protein>
<organism evidence="6 7">
    <name type="scientific">Luedemannella flava</name>
    <dbReference type="NCBI Taxonomy" id="349316"/>
    <lineage>
        <taxon>Bacteria</taxon>
        <taxon>Bacillati</taxon>
        <taxon>Actinomycetota</taxon>
        <taxon>Actinomycetes</taxon>
        <taxon>Micromonosporales</taxon>
        <taxon>Micromonosporaceae</taxon>
        <taxon>Luedemannella</taxon>
    </lineage>
</organism>
<dbReference type="SMART" id="SM00560">
    <property type="entry name" value="LamGL"/>
    <property type="match status" value="1"/>
</dbReference>
<keyword evidence="3" id="KW-0378">Hydrolase</keyword>
<evidence type="ECO:0000313" key="6">
    <source>
        <dbReference type="EMBL" id="GAA1790139.1"/>
    </source>
</evidence>
<dbReference type="Proteomes" id="UP001500218">
    <property type="component" value="Unassembled WGS sequence"/>
</dbReference>
<feature type="domain" description="Fibronectin type-III" evidence="5">
    <location>
        <begin position="472"/>
        <end position="579"/>
    </location>
</feature>
<dbReference type="RefSeq" id="WP_344126763.1">
    <property type="nucleotide sequence ID" value="NZ_BAAALT010000022.1"/>
</dbReference>
<dbReference type="InterPro" id="IPR013320">
    <property type="entry name" value="ConA-like_dom_sf"/>
</dbReference>
<dbReference type="SUPFAM" id="SSF49899">
    <property type="entry name" value="Concanavalin A-like lectins/glucanases"/>
    <property type="match status" value="1"/>
</dbReference>
<dbReference type="SUPFAM" id="SSF49265">
    <property type="entry name" value="Fibronectin type III"/>
    <property type="match status" value="1"/>
</dbReference>
<dbReference type="InterPro" id="IPR036116">
    <property type="entry name" value="FN3_sf"/>
</dbReference>
<dbReference type="PROSITE" id="PS51318">
    <property type="entry name" value="TAT"/>
    <property type="match status" value="1"/>
</dbReference>
<evidence type="ECO:0000259" key="5">
    <source>
        <dbReference type="PROSITE" id="PS50853"/>
    </source>
</evidence>
<keyword evidence="3" id="KW-0326">Glycosidase</keyword>
<evidence type="ECO:0000256" key="4">
    <source>
        <dbReference type="ARBA" id="ARBA00023326"/>
    </source>
</evidence>
<evidence type="ECO:0000256" key="1">
    <source>
        <dbReference type="ARBA" id="ARBA00022729"/>
    </source>
</evidence>
<sequence length="928" mass="97600">MSARPTRRVALWLGAAAVLAAGALVPVVLARAADAAAVPACPAAVAKPDEASKRARECRGKVEITDLTTETALTVANPDGSFTLRQDLSPQRVRRDNGWVPVDTTLRFAADGSVRPAATGTDIRFSGGGDAALASLGKDGKELALGWPTALPKPTLDGDTATYAEVLPGVDLTVTADAHGFSEVLVVKTRAAAKNPALAALTFRTATKGVSLHRRADGNVDARDSAGRTVFGSSDALMWDSPRPGSGAPDRPHRTVKMPQKLGKGTLTVVPDAGVLTDPQTVFPVYIDPSFSANRTGYTVVNKAAPDTSYYSSGYRNALRVGREYGSSNTWRSFFQFDISSLFGMTVKSAGVFLTLDHSASCTATPVQLYSSTKVSDWAPLTWNNTKSRMVSLIQTKSMHANESSCPQPDHLAEFASSGVAKLVQKQVDAKINRAAFALRASDETDQTQWKKFYEGADRTFLQVSYNRPPNKPSPLSISPCDSACASPAVVSNRAPKLMAKVSDPDGGTLSVKYEVSFTSSGSVVRTATVTGVASGATAAWTVSPTFSGDAGYRFRVQACDAYDCGAWSNYFNFTTDMVNPPPPKVAPVNPALYFEDDDSGEASGGMGVAGQLQITPNGGKDIVEYEWWLDDTKKHTITTSLDTNKAAKITVKPVKDGPRTLTVLGRDAAGRSSSASTYTFRVASAEVSAGIWSLDEAAGATVAVNALRQPEGETVPDLRFLNGSVLGGVAFGTARGTEDRGATFDGSTGYIATSGPVLATDGSPDPYDTTAEPDPRGFSVAAWVYAADTADRVAVSQNGSLHSIFRLGLSGGKWCFTVDTADTSAGTSVKACSTLAVKTNAWVHLTGVYDAATKQIRIMAFDADCTAPNAAATAFTTAPWHAMGAFVIGRGLNGSGVAANYWKGAIDEVHAYERAVPEVEGVNLCLN</sequence>
<dbReference type="InterPro" id="IPR006558">
    <property type="entry name" value="LamG-like"/>
</dbReference>
<gene>
    <name evidence="6" type="ORF">GCM10009682_10220</name>
</gene>
<dbReference type="EMBL" id="BAAALT010000022">
    <property type="protein sequence ID" value="GAA1790139.1"/>
    <property type="molecule type" value="Genomic_DNA"/>
</dbReference>
<dbReference type="InterPro" id="IPR003961">
    <property type="entry name" value="FN3_dom"/>
</dbReference>
<accession>A0ABP4XSR5</accession>
<dbReference type="InterPro" id="IPR006311">
    <property type="entry name" value="TAT_signal"/>
</dbReference>
<keyword evidence="1" id="KW-0732">Signal</keyword>
<proteinExistence type="predicted"/>
<dbReference type="NCBIfam" id="NF033679">
    <property type="entry name" value="DNRLRE_dom"/>
    <property type="match status" value="1"/>
</dbReference>
<evidence type="ECO:0000313" key="7">
    <source>
        <dbReference type="Proteomes" id="UP001500218"/>
    </source>
</evidence>
<evidence type="ECO:0000256" key="2">
    <source>
        <dbReference type="ARBA" id="ARBA00023157"/>
    </source>
</evidence>
<dbReference type="Gene3D" id="2.60.120.200">
    <property type="match status" value="1"/>
</dbReference>
<reference evidence="7" key="1">
    <citation type="journal article" date="2019" name="Int. J. Syst. Evol. Microbiol.">
        <title>The Global Catalogue of Microorganisms (GCM) 10K type strain sequencing project: providing services to taxonomists for standard genome sequencing and annotation.</title>
        <authorList>
            <consortium name="The Broad Institute Genomics Platform"/>
            <consortium name="The Broad Institute Genome Sequencing Center for Infectious Disease"/>
            <person name="Wu L."/>
            <person name="Ma J."/>
        </authorList>
    </citation>
    <scope>NUCLEOTIDE SEQUENCE [LARGE SCALE GENOMIC DNA]</scope>
    <source>
        <strain evidence="7">JCM 13250</strain>
    </source>
</reference>
<keyword evidence="2" id="KW-1015">Disulfide bond</keyword>
<evidence type="ECO:0000256" key="3">
    <source>
        <dbReference type="ARBA" id="ARBA00023295"/>
    </source>
</evidence>
<keyword evidence="4" id="KW-0624">Polysaccharide degradation</keyword>